<dbReference type="AlphaFoldDB" id="A0A3D8YFA2"/>
<gene>
    <name evidence="1" type="ORF">DSL64_06485</name>
</gene>
<reference evidence="1 2" key="1">
    <citation type="submission" date="2018-07" db="EMBL/GenBank/DDBJ databases">
        <title>Dyadobacter roseus sp. nov., isolated from rose rhizosphere soil.</title>
        <authorList>
            <person name="Chen L."/>
        </authorList>
    </citation>
    <scope>NUCLEOTIDE SEQUENCE [LARGE SCALE GENOMIC DNA]</scope>
    <source>
        <strain evidence="1 2">RS19</strain>
    </source>
</reference>
<dbReference type="OrthoDB" id="1374323at2"/>
<dbReference type="Proteomes" id="UP000256373">
    <property type="component" value="Unassembled WGS sequence"/>
</dbReference>
<evidence type="ECO:0008006" key="3">
    <source>
        <dbReference type="Google" id="ProtNLM"/>
    </source>
</evidence>
<dbReference type="Gene3D" id="1.10.3190.10">
    <property type="entry name" value="yfbu gene product, domain 2"/>
    <property type="match status" value="1"/>
</dbReference>
<dbReference type="InterPro" id="IPR005587">
    <property type="entry name" value="UPF0304_YfbU"/>
</dbReference>
<proteinExistence type="predicted"/>
<protein>
    <recommendedName>
        <fullName evidence="3">YfbU family protein</fullName>
    </recommendedName>
</protein>
<dbReference type="InterPro" id="IPR023145">
    <property type="entry name" value="YfbU_helix-hairpin_sf"/>
</dbReference>
<organism evidence="1 2">
    <name type="scientific">Dyadobacter luteus</name>
    <dbReference type="NCBI Taxonomy" id="2259619"/>
    <lineage>
        <taxon>Bacteria</taxon>
        <taxon>Pseudomonadati</taxon>
        <taxon>Bacteroidota</taxon>
        <taxon>Cytophagia</taxon>
        <taxon>Cytophagales</taxon>
        <taxon>Spirosomataceae</taxon>
        <taxon>Dyadobacter</taxon>
    </lineage>
</organism>
<dbReference type="RefSeq" id="WP_115829846.1">
    <property type="nucleotide sequence ID" value="NZ_QNUL01000003.1"/>
</dbReference>
<dbReference type="Pfam" id="PF03887">
    <property type="entry name" value="YfbU"/>
    <property type="match status" value="1"/>
</dbReference>
<sequence length="192" mass="22762">MIPTTLTLEQRQMLINQFRLLLVVENEEQQEQLAKRIEILEKGYTGLYPKVFDQLYEEIPISVYNDVEAILAMYKRINESVRNLPISEQELLNLASLEFEGFDDNNEMYYHMMSYLVDRMDEHHDYRGRNLRSHNPLSMVKYNKMLAVYNRLQIANSSHYSSNELQEFIDALIEEVNDEIKENELDETEAGK</sequence>
<evidence type="ECO:0000313" key="1">
    <source>
        <dbReference type="EMBL" id="REA63258.1"/>
    </source>
</evidence>
<dbReference type="EMBL" id="QNUL01000003">
    <property type="protein sequence ID" value="REA63258.1"/>
    <property type="molecule type" value="Genomic_DNA"/>
</dbReference>
<keyword evidence="2" id="KW-1185">Reference proteome</keyword>
<comment type="caution">
    <text evidence="1">The sequence shown here is derived from an EMBL/GenBank/DDBJ whole genome shotgun (WGS) entry which is preliminary data.</text>
</comment>
<dbReference type="SUPFAM" id="SSF116960">
    <property type="entry name" value="YfbU-like"/>
    <property type="match status" value="1"/>
</dbReference>
<name>A0A3D8YFA2_9BACT</name>
<dbReference type="InterPro" id="IPR023146">
    <property type="entry name" value="YfbU_alpha-helical_sf"/>
</dbReference>
<evidence type="ECO:0000313" key="2">
    <source>
        <dbReference type="Proteomes" id="UP000256373"/>
    </source>
</evidence>
<accession>A0A3D8YFA2</accession>
<dbReference type="Gene3D" id="1.10.287.680">
    <property type="entry name" value="Helix hairpin bin"/>
    <property type="match status" value="1"/>
</dbReference>